<feature type="region of interest" description="Disordered" evidence="1">
    <location>
        <begin position="78"/>
        <end position="108"/>
    </location>
</feature>
<dbReference type="EnsemblPlants" id="PNT74857">
    <property type="protein sequence ID" value="PNT74857"/>
    <property type="gene ID" value="BRADI_1g23219v3"/>
</dbReference>
<dbReference type="Gramene" id="PNT74857">
    <property type="protein sequence ID" value="PNT74857"/>
    <property type="gene ID" value="BRADI_1g23219v3"/>
</dbReference>
<evidence type="ECO:0000313" key="3">
    <source>
        <dbReference type="EnsemblPlants" id="PNT74857"/>
    </source>
</evidence>
<proteinExistence type="predicted"/>
<protein>
    <submittedName>
        <fullName evidence="2 3">Uncharacterized protein</fullName>
    </submittedName>
</protein>
<organism evidence="2">
    <name type="scientific">Brachypodium distachyon</name>
    <name type="common">Purple false brome</name>
    <name type="synonym">Trachynia distachya</name>
    <dbReference type="NCBI Taxonomy" id="15368"/>
    <lineage>
        <taxon>Eukaryota</taxon>
        <taxon>Viridiplantae</taxon>
        <taxon>Streptophyta</taxon>
        <taxon>Embryophyta</taxon>
        <taxon>Tracheophyta</taxon>
        <taxon>Spermatophyta</taxon>
        <taxon>Magnoliopsida</taxon>
        <taxon>Liliopsida</taxon>
        <taxon>Poales</taxon>
        <taxon>Poaceae</taxon>
        <taxon>BOP clade</taxon>
        <taxon>Pooideae</taxon>
        <taxon>Stipodae</taxon>
        <taxon>Brachypodieae</taxon>
        <taxon>Brachypodium</taxon>
    </lineage>
</organism>
<evidence type="ECO:0000313" key="2">
    <source>
        <dbReference type="EMBL" id="PNT74857.1"/>
    </source>
</evidence>
<reference evidence="2" key="2">
    <citation type="submission" date="2017-06" db="EMBL/GenBank/DDBJ databases">
        <title>WGS assembly of Brachypodium distachyon.</title>
        <authorList>
            <consortium name="The International Brachypodium Initiative"/>
            <person name="Lucas S."/>
            <person name="Harmon-Smith M."/>
            <person name="Lail K."/>
            <person name="Tice H."/>
            <person name="Grimwood J."/>
            <person name="Bruce D."/>
            <person name="Barry K."/>
            <person name="Shu S."/>
            <person name="Lindquist E."/>
            <person name="Wang M."/>
            <person name="Pitluck S."/>
            <person name="Vogel J.P."/>
            <person name="Garvin D.F."/>
            <person name="Mockler T.C."/>
            <person name="Schmutz J."/>
            <person name="Rokhsar D."/>
            <person name="Bevan M.W."/>
        </authorList>
    </citation>
    <scope>NUCLEOTIDE SEQUENCE</scope>
    <source>
        <strain evidence="2">Bd21</strain>
    </source>
</reference>
<evidence type="ECO:0000313" key="4">
    <source>
        <dbReference type="Proteomes" id="UP000008810"/>
    </source>
</evidence>
<accession>A0A2K2DKQ3</accession>
<dbReference type="AlphaFoldDB" id="A0A2K2DKQ3"/>
<evidence type="ECO:0000256" key="1">
    <source>
        <dbReference type="SAM" id="MobiDB-lite"/>
    </source>
</evidence>
<sequence length="108" mass="12102">MAVLVILYPRFRTITTGKQYRPLEAWITSPRWIHREKRRDIYIALGGGGIDRRRRGAGIDRRRHGGCDDGIHQGRIQLAATRGSNGGGQDPAAVARRRRQTRSGGDGR</sequence>
<reference evidence="2 3" key="1">
    <citation type="journal article" date="2010" name="Nature">
        <title>Genome sequencing and analysis of the model grass Brachypodium distachyon.</title>
        <authorList>
            <consortium name="International Brachypodium Initiative"/>
        </authorList>
    </citation>
    <scope>NUCLEOTIDE SEQUENCE [LARGE SCALE GENOMIC DNA]</scope>
    <source>
        <strain evidence="2 3">Bd21</strain>
    </source>
</reference>
<name>A0A2K2DKQ3_BRADI</name>
<dbReference type="InParanoid" id="A0A2K2DKQ3"/>
<reference evidence="3" key="3">
    <citation type="submission" date="2018-08" db="UniProtKB">
        <authorList>
            <consortium name="EnsemblPlants"/>
        </authorList>
    </citation>
    <scope>IDENTIFICATION</scope>
    <source>
        <strain evidence="3">cv. Bd21</strain>
    </source>
</reference>
<keyword evidence="4" id="KW-1185">Reference proteome</keyword>
<dbReference type="EMBL" id="CM000880">
    <property type="protein sequence ID" value="PNT74857.1"/>
    <property type="molecule type" value="Genomic_DNA"/>
</dbReference>
<dbReference type="Proteomes" id="UP000008810">
    <property type="component" value="Chromosome 1"/>
</dbReference>
<gene>
    <name evidence="2" type="ORF">BRADI_1g23219v3</name>
</gene>